<dbReference type="Proteomes" id="UP000271241">
    <property type="component" value="Unassembled WGS sequence"/>
</dbReference>
<evidence type="ECO:0000256" key="3">
    <source>
        <dbReference type="ARBA" id="ARBA00023002"/>
    </source>
</evidence>
<dbReference type="Gene3D" id="3.90.25.10">
    <property type="entry name" value="UDP-galactose 4-epimerase, domain 1"/>
    <property type="match status" value="1"/>
</dbReference>
<evidence type="ECO:0000313" key="6">
    <source>
        <dbReference type="Proteomes" id="UP000271241"/>
    </source>
</evidence>
<evidence type="ECO:0000259" key="4">
    <source>
        <dbReference type="Pfam" id="PF05368"/>
    </source>
</evidence>
<sequence>MTRINVLVAGGTGYLGYKLVNALLDDGAYSVAVLARVGTRGENLENIKKRNIRLITVDYGNHAELVQAMQGIDIVASMVDYHAVGEPQFALIRAAKAAGVRRFVPSDFSSNVDTMQRMIHDDPAALERLINEVGIEYTRYFVGFSYAYLFSPFMGIDLENKAFRIIGDGSAAVSIIYSDDIAKYIAASLKDPRSRNAHLYIESATITINQFIATVEKILDIKLTVATEPVGHAKVDPASPNALQEGHLISYLTMLGTGKLQNPRQDNKLFPSVSTLSLEEFLRTRMDEVLME</sequence>
<dbReference type="EMBL" id="KZ992482">
    <property type="protein sequence ID" value="RKP09892.1"/>
    <property type="molecule type" value="Genomic_DNA"/>
</dbReference>
<evidence type="ECO:0000256" key="2">
    <source>
        <dbReference type="ARBA" id="ARBA00022857"/>
    </source>
</evidence>
<dbReference type="SUPFAM" id="SSF51735">
    <property type="entry name" value="NAD(P)-binding Rossmann-fold domains"/>
    <property type="match status" value="1"/>
</dbReference>
<evidence type="ECO:0000313" key="5">
    <source>
        <dbReference type="EMBL" id="RKP09892.1"/>
    </source>
</evidence>
<keyword evidence="2" id="KW-0521">NADP</keyword>
<keyword evidence="3" id="KW-0560">Oxidoreductase</keyword>
<feature type="domain" description="NmrA-like" evidence="4">
    <location>
        <begin position="5"/>
        <end position="236"/>
    </location>
</feature>
<reference evidence="6" key="1">
    <citation type="journal article" date="2018" name="Nat. Microbiol.">
        <title>Leveraging single-cell genomics to expand the fungal tree of life.</title>
        <authorList>
            <person name="Ahrendt S.R."/>
            <person name="Quandt C.A."/>
            <person name="Ciobanu D."/>
            <person name="Clum A."/>
            <person name="Salamov A."/>
            <person name="Andreopoulos B."/>
            <person name="Cheng J.F."/>
            <person name="Woyke T."/>
            <person name="Pelin A."/>
            <person name="Henrissat B."/>
            <person name="Reynolds N.K."/>
            <person name="Benny G.L."/>
            <person name="Smith M.E."/>
            <person name="James T.Y."/>
            <person name="Grigoriev I.V."/>
        </authorList>
    </citation>
    <scope>NUCLEOTIDE SEQUENCE [LARGE SCALE GENOMIC DNA]</scope>
    <source>
        <strain evidence="6">RSA 1356</strain>
    </source>
</reference>
<dbReference type="InterPro" id="IPR036291">
    <property type="entry name" value="NAD(P)-bd_dom_sf"/>
</dbReference>
<dbReference type="STRING" id="78915.A0A4P9XV64"/>
<dbReference type="Pfam" id="PF05368">
    <property type="entry name" value="NmrA"/>
    <property type="match status" value="1"/>
</dbReference>
<dbReference type="InterPro" id="IPR051609">
    <property type="entry name" value="NmrA/Isoflavone_reductase-like"/>
</dbReference>
<dbReference type="PANTHER" id="PTHR47706:SF4">
    <property type="entry name" value="NMRA-LIKE DOMAIN-CONTAINING PROTEIN"/>
    <property type="match status" value="1"/>
</dbReference>
<dbReference type="AlphaFoldDB" id="A0A4P9XV64"/>
<dbReference type="OrthoDB" id="9974981at2759"/>
<evidence type="ECO:0000256" key="1">
    <source>
        <dbReference type="ARBA" id="ARBA00005725"/>
    </source>
</evidence>
<dbReference type="InterPro" id="IPR008030">
    <property type="entry name" value="NmrA-like"/>
</dbReference>
<gene>
    <name evidence="5" type="ORF">THASP1DRAFT_13647</name>
</gene>
<name>A0A4P9XV64_9FUNG</name>
<protein>
    <recommendedName>
        <fullName evidence="4">NmrA-like domain-containing protein</fullName>
    </recommendedName>
</protein>
<dbReference type="PANTHER" id="PTHR47706">
    <property type="entry name" value="NMRA-LIKE FAMILY PROTEIN"/>
    <property type="match status" value="1"/>
</dbReference>
<keyword evidence="6" id="KW-1185">Reference proteome</keyword>
<dbReference type="GO" id="GO:0016491">
    <property type="term" value="F:oxidoreductase activity"/>
    <property type="evidence" value="ECO:0007669"/>
    <property type="project" value="UniProtKB-KW"/>
</dbReference>
<accession>A0A4P9XV64</accession>
<organism evidence="5 6">
    <name type="scientific">Thamnocephalis sphaerospora</name>
    <dbReference type="NCBI Taxonomy" id="78915"/>
    <lineage>
        <taxon>Eukaryota</taxon>
        <taxon>Fungi</taxon>
        <taxon>Fungi incertae sedis</taxon>
        <taxon>Zoopagomycota</taxon>
        <taxon>Zoopagomycotina</taxon>
        <taxon>Zoopagomycetes</taxon>
        <taxon>Zoopagales</taxon>
        <taxon>Sigmoideomycetaceae</taxon>
        <taxon>Thamnocephalis</taxon>
    </lineage>
</organism>
<dbReference type="Gene3D" id="3.40.50.720">
    <property type="entry name" value="NAD(P)-binding Rossmann-like Domain"/>
    <property type="match status" value="1"/>
</dbReference>
<comment type="similarity">
    <text evidence="1">Belongs to the NmrA-type oxidoreductase family. Isoflavone reductase subfamily.</text>
</comment>
<proteinExistence type="inferred from homology"/>